<evidence type="ECO:0000256" key="3">
    <source>
        <dbReference type="SAM" id="SignalP"/>
    </source>
</evidence>
<organism evidence="4 5">
    <name type="scientific">Betta splendens</name>
    <name type="common">Siamese fighting fish</name>
    <dbReference type="NCBI Taxonomy" id="158456"/>
    <lineage>
        <taxon>Eukaryota</taxon>
        <taxon>Metazoa</taxon>
        <taxon>Chordata</taxon>
        <taxon>Craniata</taxon>
        <taxon>Vertebrata</taxon>
        <taxon>Euteleostomi</taxon>
        <taxon>Actinopterygii</taxon>
        <taxon>Neopterygii</taxon>
        <taxon>Teleostei</taxon>
        <taxon>Neoteleostei</taxon>
        <taxon>Acanthomorphata</taxon>
        <taxon>Anabantaria</taxon>
        <taxon>Anabantiformes</taxon>
        <taxon>Anabantoidei</taxon>
        <taxon>Osphronemidae</taxon>
        <taxon>Betta</taxon>
    </lineage>
</organism>
<dbReference type="PANTHER" id="PTHR23037:SF28">
    <property type="entry name" value="ERYTHROPOIETIN RECEPTOR"/>
    <property type="match status" value="1"/>
</dbReference>
<gene>
    <name evidence="5" type="primary">LOC129603228</name>
</gene>
<keyword evidence="2" id="KW-0812">Transmembrane</keyword>
<evidence type="ECO:0000313" key="4">
    <source>
        <dbReference type="Proteomes" id="UP000515150"/>
    </source>
</evidence>
<evidence type="ECO:0000313" key="5">
    <source>
        <dbReference type="RefSeq" id="XP_055359466.1"/>
    </source>
</evidence>
<dbReference type="PANTHER" id="PTHR23037">
    <property type="entry name" value="CYTOKINE RECEPTOR"/>
    <property type="match status" value="1"/>
</dbReference>
<keyword evidence="3" id="KW-0732">Signal</keyword>
<accession>A0A9W2XC07</accession>
<dbReference type="GeneID" id="129603228"/>
<feature type="transmembrane region" description="Helical" evidence="2">
    <location>
        <begin position="322"/>
        <end position="342"/>
    </location>
</feature>
<dbReference type="RefSeq" id="XP_055359466.1">
    <property type="nucleotide sequence ID" value="XM_055503491.1"/>
</dbReference>
<feature type="chain" id="PRO_5040877039" evidence="3">
    <location>
        <begin position="21"/>
        <end position="401"/>
    </location>
</feature>
<dbReference type="Proteomes" id="UP000515150">
    <property type="component" value="Chromosome 2"/>
</dbReference>
<protein>
    <submittedName>
        <fullName evidence="5">Uncharacterized protein LOC129603228</fullName>
    </submittedName>
</protein>
<keyword evidence="2" id="KW-0472">Membrane</keyword>
<name>A0A9W2XC07_BETSP</name>
<keyword evidence="4" id="KW-1185">Reference proteome</keyword>
<dbReference type="KEGG" id="bspl:129603228"/>
<dbReference type="GO" id="GO:0009897">
    <property type="term" value="C:external side of plasma membrane"/>
    <property type="evidence" value="ECO:0007669"/>
    <property type="project" value="TreeGrafter"/>
</dbReference>
<keyword evidence="1" id="KW-1015">Disulfide bond</keyword>
<dbReference type="AlphaFoldDB" id="A0A9W2XC07"/>
<feature type="signal peptide" evidence="3">
    <location>
        <begin position="1"/>
        <end position="20"/>
    </location>
</feature>
<keyword evidence="2" id="KW-1133">Transmembrane helix</keyword>
<dbReference type="OrthoDB" id="9940625at2759"/>
<dbReference type="GO" id="GO:0004896">
    <property type="term" value="F:cytokine receptor activity"/>
    <property type="evidence" value="ECO:0007669"/>
    <property type="project" value="TreeGrafter"/>
</dbReference>
<evidence type="ECO:0000256" key="2">
    <source>
        <dbReference type="SAM" id="Phobius"/>
    </source>
</evidence>
<proteinExistence type="predicted"/>
<sequence length="401" mass="45011">MASALELLTALALAAFLCNAERLPPPTKLSYEWLDTFTVNVSWSWKRPSNLPESCNIKFKYWREPATLLERRLTPWNYFTEKCLTEENQSSDCNYTIKATNASPCDGWTDSRPVNPAVFTPKPRAEVVKGFKCLFEAGGMNCSWTRVDPSHELNLSYRVCGQAKELKGCDGFYTSAAKEGCYFSVGDDTDICVHAATEAGAMTFKAVQGLHPPKLSVAEHGQSLHLSWPPPEVGKACVWIHEFCFTECAEEKERSHVPDARTCRNITREGGVFKAQVPYDKNCRYEFWSRVLTDKYCPQLSSDFGASVVFGVNVPTNRMQTVAAIIVPLILSVSVLLACYCFRRHSHIIFPTVPNPRVILKEMMNGNKELKFPAGDVYMPEAEYTDSLKLVQENSDPGQKL</sequence>
<evidence type="ECO:0000256" key="1">
    <source>
        <dbReference type="ARBA" id="ARBA00023157"/>
    </source>
</evidence>
<reference evidence="5" key="1">
    <citation type="submission" date="2025-08" db="UniProtKB">
        <authorList>
            <consortium name="RefSeq"/>
        </authorList>
    </citation>
    <scope>IDENTIFICATION</scope>
</reference>